<keyword evidence="4" id="KW-0805">Transcription regulation</keyword>
<dbReference type="InterPro" id="IPR045279">
    <property type="entry name" value="ARR-like"/>
</dbReference>
<evidence type="ECO:0000313" key="13">
    <source>
        <dbReference type="EMBL" id="BAE72700.1"/>
    </source>
</evidence>
<feature type="compositionally biased region" description="Basic and acidic residues" evidence="10">
    <location>
        <begin position="13"/>
        <end position="30"/>
    </location>
</feature>
<comment type="caution">
    <text evidence="8">Lacks conserved residue(s) required for the propagation of feature annotation.</text>
</comment>
<dbReference type="InterPro" id="IPR001789">
    <property type="entry name" value="Sig_transdc_resp-reg_receiver"/>
</dbReference>
<feature type="region of interest" description="Disordered" evidence="10">
    <location>
        <begin position="290"/>
        <end position="315"/>
    </location>
</feature>
<evidence type="ECO:0000256" key="6">
    <source>
        <dbReference type="ARBA" id="ARBA00023163"/>
    </source>
</evidence>
<feature type="compositionally biased region" description="Basic residues" evidence="10">
    <location>
        <begin position="584"/>
        <end position="595"/>
    </location>
</feature>
<dbReference type="GO" id="GO:0005634">
    <property type="term" value="C:nucleus"/>
    <property type="evidence" value="ECO:0007669"/>
    <property type="project" value="UniProtKB-SubCell"/>
</dbReference>
<dbReference type="SMART" id="SM00448">
    <property type="entry name" value="REC"/>
    <property type="match status" value="1"/>
</dbReference>
<feature type="domain" description="Response regulatory" evidence="11">
    <location>
        <begin position="78"/>
        <end position="196"/>
    </location>
</feature>
<evidence type="ECO:0000256" key="4">
    <source>
        <dbReference type="ARBA" id="ARBA00023015"/>
    </source>
</evidence>
<dbReference type="Pfam" id="PF06203">
    <property type="entry name" value="CCT"/>
    <property type="match status" value="1"/>
</dbReference>
<feature type="compositionally biased region" description="Polar residues" evidence="10">
    <location>
        <begin position="244"/>
        <end position="255"/>
    </location>
</feature>
<feature type="compositionally biased region" description="Basic and acidic residues" evidence="10">
    <location>
        <begin position="220"/>
        <end position="243"/>
    </location>
</feature>
<evidence type="ECO:0000256" key="8">
    <source>
        <dbReference type="PROSITE-ProRule" id="PRU00169"/>
    </source>
</evidence>
<dbReference type="PANTHER" id="PTHR43874:SF117">
    <property type="entry name" value="TWO-COMPONENT RESPONSE REGULATOR-LIKE APRR3"/>
    <property type="match status" value="1"/>
</dbReference>
<dbReference type="AlphaFoldDB" id="Q2PEF4"/>
<evidence type="ECO:0000256" key="2">
    <source>
        <dbReference type="ARBA" id="ARBA00010330"/>
    </source>
</evidence>
<dbReference type="FunFam" id="3.40.50.2300:FF:000214">
    <property type="entry name" value="Two-component response regulator-like PRR37"/>
    <property type="match status" value="1"/>
</dbReference>
<evidence type="ECO:0000259" key="12">
    <source>
        <dbReference type="PROSITE" id="PS51017"/>
    </source>
</evidence>
<dbReference type="PROSITE" id="PS51017">
    <property type="entry name" value="CCT"/>
    <property type="match status" value="1"/>
</dbReference>
<evidence type="ECO:0000256" key="1">
    <source>
        <dbReference type="ARBA" id="ARBA00004123"/>
    </source>
</evidence>
<keyword evidence="5" id="KW-0090">Biological rhythms</keyword>
<feature type="compositionally biased region" description="Basic and acidic residues" evidence="10">
    <location>
        <begin position="302"/>
        <end position="315"/>
    </location>
</feature>
<dbReference type="PROSITE" id="PS50110">
    <property type="entry name" value="RESPONSE_REGULATORY"/>
    <property type="match status" value="1"/>
</dbReference>
<evidence type="ECO:0000256" key="7">
    <source>
        <dbReference type="ARBA" id="ARBA00023242"/>
    </source>
</evidence>
<proteinExistence type="evidence at transcript level"/>
<feature type="region of interest" description="Disordered" evidence="10">
    <location>
        <begin position="1"/>
        <end position="36"/>
    </location>
</feature>
<protein>
    <submittedName>
        <fullName evidence="13">Pseudo-response regulator 37 homologue</fullName>
    </submittedName>
</protein>
<keyword evidence="3" id="KW-0902">Two-component regulatory system</keyword>
<dbReference type="PANTHER" id="PTHR43874">
    <property type="entry name" value="TWO-COMPONENT RESPONSE REGULATOR"/>
    <property type="match status" value="1"/>
</dbReference>
<feature type="compositionally biased region" description="Low complexity" evidence="10">
    <location>
        <begin position="201"/>
        <end position="210"/>
    </location>
</feature>
<evidence type="ECO:0000256" key="9">
    <source>
        <dbReference type="PROSITE-ProRule" id="PRU00357"/>
    </source>
</evidence>
<dbReference type="GO" id="GO:0000160">
    <property type="term" value="P:phosphorelay signal transduction system"/>
    <property type="evidence" value="ECO:0007669"/>
    <property type="project" value="UniProtKB-KW"/>
</dbReference>
<comment type="subcellular location">
    <subcellularLocation>
        <location evidence="1 9">Nucleus</location>
    </subcellularLocation>
</comment>
<accession>Q2PEF4</accession>
<feature type="domain" description="CCT" evidence="12">
    <location>
        <begin position="569"/>
        <end position="611"/>
    </location>
</feature>
<dbReference type="InterPro" id="IPR010402">
    <property type="entry name" value="CCT_domain"/>
</dbReference>
<dbReference type="SUPFAM" id="SSF52172">
    <property type="entry name" value="CheY-like"/>
    <property type="match status" value="1"/>
</dbReference>
<evidence type="ECO:0000259" key="11">
    <source>
        <dbReference type="PROSITE" id="PS50110"/>
    </source>
</evidence>
<comment type="similarity">
    <text evidence="2">Belongs to the ARR-like family.</text>
</comment>
<gene>
    <name evidence="13" type="primary">LgPRRH37</name>
</gene>
<dbReference type="GO" id="GO:0009736">
    <property type="term" value="P:cytokinin-activated signaling pathway"/>
    <property type="evidence" value="ECO:0007669"/>
    <property type="project" value="InterPro"/>
</dbReference>
<feature type="region of interest" description="Disordered" evidence="10">
    <location>
        <begin position="584"/>
        <end position="623"/>
    </location>
</feature>
<dbReference type="InterPro" id="IPR011006">
    <property type="entry name" value="CheY-like_superfamily"/>
</dbReference>
<evidence type="ECO:0000256" key="10">
    <source>
        <dbReference type="SAM" id="MobiDB-lite"/>
    </source>
</evidence>
<name>Q2PEF4_LEMGI</name>
<feature type="region of interest" description="Disordered" evidence="10">
    <location>
        <begin position="201"/>
        <end position="273"/>
    </location>
</feature>
<sequence>MQDGEDYTVDRNVVGEKHQRSGDYESRINEPTEGLNESLECEVENSVCQQQKNSPLPPPLPPITSIGWERFLPVKSLKVLLVENDDSTRHVVNALLRNCSYEVTAVANGLEAWKFLENLSNNVDIVLTEVVMPSLTGIGLLDKIMSHMTLKTIPVIMMSSHDSMGIVFKCLSKGAVDFLVKPIRKNELKNLWQHVWRRCHSSSGSGSESGVQTQKSIKSKRFDSDDNDRRSDNDSMDYDEKNGSDNGSGAQSSWTKHAPESPQPPAPGDHLAEAPDSTCAQVIHLKPGPFSKDYFRSSSECSKQKDQCDDDMHEKDSKIKIHHSDGDRNNPSGEITAKAADLIATMSVQASNSLHRFTDKDTIINEDSQSFELSLKRLRSIGGDGVGCTDDRYVLRRSDLSAFSRYNTSTASGRNPYNMPKGDSDFNTTCIPAVTHEVGPTREVIMKSTVLNENESSSVVHPTHNKLREKIDLPSNLPCDRNQMAPKKIASVAKPCGSSNMDNGLADTNLGNYSMNVSISGSHHGSNAPNGRTNIESENGLTEKTEAAGCNGSGTGSGSGMDESRFAQRVAALTKFRQKRKQRCFQKKVRYQSRKKLAEQRPRIRGQFAKHTAHNHADHEADD</sequence>
<evidence type="ECO:0000256" key="5">
    <source>
        <dbReference type="ARBA" id="ARBA00023108"/>
    </source>
</evidence>
<evidence type="ECO:0000256" key="3">
    <source>
        <dbReference type="ARBA" id="ARBA00023012"/>
    </source>
</evidence>
<keyword evidence="6" id="KW-0804">Transcription</keyword>
<dbReference type="EMBL" id="AB243684">
    <property type="protein sequence ID" value="BAE72700.1"/>
    <property type="molecule type" value="mRNA"/>
</dbReference>
<dbReference type="Gene3D" id="3.40.50.2300">
    <property type="match status" value="1"/>
</dbReference>
<organism evidence="13">
    <name type="scientific">Lemna gibba</name>
    <name type="common">Swollen duckweed</name>
    <dbReference type="NCBI Taxonomy" id="4470"/>
    <lineage>
        <taxon>Eukaryota</taxon>
        <taxon>Viridiplantae</taxon>
        <taxon>Streptophyta</taxon>
        <taxon>Embryophyta</taxon>
        <taxon>Tracheophyta</taxon>
        <taxon>Spermatophyta</taxon>
        <taxon>Magnoliopsida</taxon>
        <taxon>Liliopsida</taxon>
        <taxon>Araceae</taxon>
        <taxon>Lemnoideae</taxon>
        <taxon>Lemna</taxon>
    </lineage>
</organism>
<reference evidence="13" key="1">
    <citation type="journal article" date="2006" name="Plant Cell Physiol.">
        <title>Conserved expression profiles of circadian clock-related genes in two Lemna species showing long-day and short-day photoperiodic flowering responses.</title>
        <authorList>
            <person name="Miwa K."/>
            <person name="Serikawa M."/>
            <person name="Suzuki S."/>
            <person name="Kondo T."/>
            <person name="Oyama T."/>
        </authorList>
    </citation>
    <scope>NUCLEOTIDE SEQUENCE</scope>
    <source>
        <strain evidence="13">G3</strain>
    </source>
</reference>
<dbReference type="Pfam" id="PF00072">
    <property type="entry name" value="Response_reg"/>
    <property type="match status" value="1"/>
</dbReference>
<keyword evidence="7 9" id="KW-0539">Nucleus</keyword>
<dbReference type="GO" id="GO:0048511">
    <property type="term" value="P:rhythmic process"/>
    <property type="evidence" value="ECO:0007669"/>
    <property type="project" value="UniProtKB-KW"/>
</dbReference>
<dbReference type="CDD" id="cd17582">
    <property type="entry name" value="psREC_PRR"/>
    <property type="match status" value="1"/>
</dbReference>